<dbReference type="EMBL" id="AJVK01063724">
    <property type="status" value="NOT_ANNOTATED_CDS"/>
    <property type="molecule type" value="Genomic_DNA"/>
</dbReference>
<evidence type="ECO:0000313" key="2">
    <source>
        <dbReference type="Proteomes" id="UP000092462"/>
    </source>
</evidence>
<dbReference type="VEuPathDB" id="VectorBase:PPAI008167"/>
<proteinExistence type="predicted"/>
<evidence type="ECO:0000313" key="1">
    <source>
        <dbReference type="EnsemblMetazoa" id="PPAI008167-PA"/>
    </source>
</evidence>
<dbReference type="Proteomes" id="UP000092462">
    <property type="component" value="Unassembled WGS sequence"/>
</dbReference>
<dbReference type="PANTHER" id="PTHR12484:SF4">
    <property type="entry name" value="A-KINASE ANCHOR PROTEIN 17A"/>
    <property type="match status" value="1"/>
</dbReference>
<dbReference type="AlphaFoldDB" id="A0A1B0DJ30"/>
<dbReference type="InterPro" id="IPR056852">
    <property type="entry name" value="AK17A/B"/>
</dbReference>
<organism evidence="1 2">
    <name type="scientific">Phlebotomus papatasi</name>
    <name type="common">Sandfly</name>
    <dbReference type="NCBI Taxonomy" id="29031"/>
    <lineage>
        <taxon>Eukaryota</taxon>
        <taxon>Metazoa</taxon>
        <taxon>Ecdysozoa</taxon>
        <taxon>Arthropoda</taxon>
        <taxon>Hexapoda</taxon>
        <taxon>Insecta</taxon>
        <taxon>Pterygota</taxon>
        <taxon>Neoptera</taxon>
        <taxon>Endopterygota</taxon>
        <taxon>Diptera</taxon>
        <taxon>Nematocera</taxon>
        <taxon>Psychodoidea</taxon>
        <taxon>Psychodidae</taxon>
        <taxon>Phlebotomus</taxon>
        <taxon>Phlebotomus</taxon>
    </lineage>
</organism>
<name>A0A1B0DJ30_PHLPP</name>
<protein>
    <submittedName>
        <fullName evidence="1">Uncharacterized protein</fullName>
    </submittedName>
</protein>
<sequence length="220" mass="25556">MNIQTIRNVSDCVPLYLPHSLYLKPIAKINISVSLPPAVVGKNISNWDVMEKLRSMIEPETFSILKVSKSTLEFIRLEAEVEDRAKLKNVVARIDGRMIKLANFTEHVRVRASEAKEDFPTRHDWDTFFRDARNMDEMKAGERPDTIHISNLPITWFCPRHMENADHPKPSENIFKRIFEKFGEVRCVDIPICDPYRTKMKSHLTGAQTFSFDNEVYFEG</sequence>
<accession>A0A1B0DJ30</accession>
<dbReference type="PANTHER" id="PTHR12484">
    <property type="entry name" value="B-LYMPHOCYTE ANTIGEN-RELATED"/>
    <property type="match status" value="1"/>
</dbReference>
<dbReference type="VEuPathDB" id="VectorBase:PPAPM1_010212"/>
<keyword evidence="2" id="KW-1185">Reference proteome</keyword>
<dbReference type="Pfam" id="PF25015">
    <property type="entry name" value="RBD_AKAP-17A"/>
    <property type="match status" value="1"/>
</dbReference>
<dbReference type="EnsemblMetazoa" id="PPAI008167-RA">
    <property type="protein sequence ID" value="PPAI008167-PA"/>
    <property type="gene ID" value="PPAI008167"/>
</dbReference>
<reference evidence="1" key="1">
    <citation type="submission" date="2022-08" db="UniProtKB">
        <authorList>
            <consortium name="EnsemblMetazoa"/>
        </authorList>
    </citation>
    <scope>IDENTIFICATION</scope>
    <source>
        <strain evidence="1">Israel</strain>
    </source>
</reference>